<evidence type="ECO:0000313" key="4">
    <source>
        <dbReference type="EMBL" id="MCW6508230.1"/>
    </source>
</evidence>
<dbReference type="AlphaFoldDB" id="A0AA41Z0J0"/>
<keyword evidence="2" id="KW-0012">Acyltransferase</keyword>
<dbReference type="Pfam" id="PF00583">
    <property type="entry name" value="Acetyltransf_1"/>
    <property type="match status" value="1"/>
</dbReference>
<dbReference type="Gene3D" id="3.40.630.30">
    <property type="match status" value="1"/>
</dbReference>
<evidence type="ECO:0000256" key="1">
    <source>
        <dbReference type="ARBA" id="ARBA00022679"/>
    </source>
</evidence>
<evidence type="ECO:0000256" key="2">
    <source>
        <dbReference type="ARBA" id="ARBA00023315"/>
    </source>
</evidence>
<evidence type="ECO:0000259" key="3">
    <source>
        <dbReference type="PROSITE" id="PS51186"/>
    </source>
</evidence>
<dbReference type="InterPro" id="IPR016181">
    <property type="entry name" value="Acyl_CoA_acyltransferase"/>
</dbReference>
<dbReference type="InterPro" id="IPR051016">
    <property type="entry name" value="Diverse_Substrate_AcTransf"/>
</dbReference>
<keyword evidence="5" id="KW-1185">Reference proteome</keyword>
<dbReference type="Proteomes" id="UP001165667">
    <property type="component" value="Unassembled WGS sequence"/>
</dbReference>
<reference evidence="4" key="1">
    <citation type="submission" date="2022-05" db="EMBL/GenBank/DDBJ databases">
        <authorList>
            <person name="Pankratov T."/>
        </authorList>
    </citation>
    <scope>NUCLEOTIDE SEQUENCE</scope>
    <source>
        <strain evidence="4">BP6-180914</strain>
    </source>
</reference>
<protein>
    <submittedName>
        <fullName evidence="4">GNAT family N-acetyltransferase</fullName>
    </submittedName>
</protein>
<dbReference type="PROSITE" id="PS51186">
    <property type="entry name" value="GNAT"/>
    <property type="match status" value="1"/>
</dbReference>
<gene>
    <name evidence="4" type="ORF">M8523_09370</name>
</gene>
<organism evidence="4 5">
    <name type="scientific">Lichenifustis flavocetrariae</name>
    <dbReference type="NCBI Taxonomy" id="2949735"/>
    <lineage>
        <taxon>Bacteria</taxon>
        <taxon>Pseudomonadati</taxon>
        <taxon>Pseudomonadota</taxon>
        <taxon>Alphaproteobacteria</taxon>
        <taxon>Hyphomicrobiales</taxon>
        <taxon>Lichenihabitantaceae</taxon>
        <taxon>Lichenifustis</taxon>
    </lineage>
</organism>
<dbReference type="EMBL" id="JAMOIM010000005">
    <property type="protein sequence ID" value="MCW6508230.1"/>
    <property type="molecule type" value="Genomic_DNA"/>
</dbReference>
<proteinExistence type="predicted"/>
<sequence>MPAPALTIRPPGQNDRDAWEKLWKGYQTFYEVDLPPAVTAETWRRIHDPTEPVWAALAWSGDLAVGLVHWLFHRSTWMIEDYCYLQDLFVAPEIRGGGVGRRLIAHVHDAALGGGAGRLYWLTHETNTQAMTLYDAIGSKSGFLQYRMPL</sequence>
<dbReference type="GO" id="GO:0008080">
    <property type="term" value="F:N-acetyltransferase activity"/>
    <property type="evidence" value="ECO:0007669"/>
    <property type="project" value="TreeGrafter"/>
</dbReference>
<name>A0AA41Z0J0_9HYPH</name>
<dbReference type="SUPFAM" id="SSF55729">
    <property type="entry name" value="Acyl-CoA N-acyltransferases (Nat)"/>
    <property type="match status" value="1"/>
</dbReference>
<feature type="domain" description="N-acetyltransferase" evidence="3">
    <location>
        <begin position="6"/>
        <end position="150"/>
    </location>
</feature>
<dbReference type="PANTHER" id="PTHR10545">
    <property type="entry name" value="DIAMINE N-ACETYLTRANSFERASE"/>
    <property type="match status" value="1"/>
</dbReference>
<keyword evidence="1" id="KW-0808">Transferase</keyword>
<dbReference type="PANTHER" id="PTHR10545:SF42">
    <property type="entry name" value="ACETYLTRANSFERASE"/>
    <property type="match status" value="1"/>
</dbReference>
<dbReference type="RefSeq" id="WP_282584599.1">
    <property type="nucleotide sequence ID" value="NZ_JAMOIM010000005.1"/>
</dbReference>
<comment type="caution">
    <text evidence="4">The sequence shown here is derived from an EMBL/GenBank/DDBJ whole genome shotgun (WGS) entry which is preliminary data.</text>
</comment>
<accession>A0AA41Z0J0</accession>
<dbReference type="CDD" id="cd04301">
    <property type="entry name" value="NAT_SF"/>
    <property type="match status" value="1"/>
</dbReference>
<dbReference type="InterPro" id="IPR000182">
    <property type="entry name" value="GNAT_dom"/>
</dbReference>
<evidence type="ECO:0000313" key="5">
    <source>
        <dbReference type="Proteomes" id="UP001165667"/>
    </source>
</evidence>